<comment type="similarity">
    <text evidence="1">Belongs to the N-acetylmuramoyl-L-alanine amidase 2 family.</text>
</comment>
<dbReference type="SUPFAM" id="SSF55846">
    <property type="entry name" value="N-acetylmuramoyl-L-alanine amidase-like"/>
    <property type="match status" value="1"/>
</dbReference>
<evidence type="ECO:0000256" key="3">
    <source>
        <dbReference type="SAM" id="SignalP"/>
    </source>
</evidence>
<feature type="chain" id="PRO_5046352647" description="Peptidoglycan recognition protein family domain-containing protein" evidence="3">
    <location>
        <begin position="23"/>
        <end position="913"/>
    </location>
</feature>
<dbReference type="InterPro" id="IPR036505">
    <property type="entry name" value="Amidase/PGRP_sf"/>
</dbReference>
<dbReference type="Gene3D" id="3.40.80.10">
    <property type="entry name" value="Peptidoglycan recognition protein-like"/>
    <property type="match status" value="1"/>
</dbReference>
<proteinExistence type="inferred from homology"/>
<feature type="signal peptide" evidence="3">
    <location>
        <begin position="1"/>
        <end position="22"/>
    </location>
</feature>
<dbReference type="InterPro" id="IPR002502">
    <property type="entry name" value="Amidase_domain"/>
</dbReference>
<dbReference type="CDD" id="cd06583">
    <property type="entry name" value="PGRP"/>
    <property type="match status" value="1"/>
</dbReference>
<sequence length="913" mass="92989">MLGTAARLLVVALLVVGGPVVAADREPAAAAPRASEVSVDELNLTGVDDEALAELPEQAPPVAEDAVVEDAVVEPLADAATTADAAAPSSAARIVGAAYLQPNRRTGVAPDPSPSETPVPTTTPEPTPTPVPSESSSPDAPPPPAPTPTQPLDDTLVPDPDVLTAELEVDPFTVLGLSWRDTAELTDPVIRYRVRQADVWSDWEAVGESDIAPDTGSSDDRGSRRGATDAIVALDADGLQIWAEAATGTISGLKAVLIDPGTDPAGTAATTQGSSTAGDAVIRNAAVLPAAPAAGPAIVTRAAWGADESLRTCNADLAPTTLAAAVHHTASTNAYNPEDVPGLLRGFLAYHTRPEADGGRGWCDIGYNFLVDKFGRVFEGRAGSITKAVVGVHTGGFNSRTIGVAAIGDYSAAAPSGALLESLSQVIAWKFKTFRILGGSTVTMVSGGGASKYPEGTVVTFPTVYAHRDAQLTACPGQNLFDQMPYLRSRVADLANAAVYASPIWSLDSFGSNSSGIFGGGWILDPESTASLELTVTVDGAPTRVVAAINRPDLAGPFPGNGTQHGFSFAIPASGGTHEVCITAGNVGAGNDVMLGCDWKTVANGTPFGSLDVVSTTASSIRIAGWALDPDTTAPITLHVYTRDNLTAVVANNYRPDVGAIFQRGDNHGFDATLPASAGVHQVCVYAINQPAGINQQLGCRTVQVGTPPVGVVDAAVSAGGAVTISGWAFDPDTSASIGVHFYVDGGWATATTAGGSRPDVNAVYRITGNHGYSVTIPLAAGPHLVCAYAIDTSGGINPEIGCRIVTVVNAAPAGVVDSAVASSGAVTVTGWAFDPDTTASIGVHFFVDGGWRSATTATGPRPDVNAVYGIGGNHGYSATFPMAAGLHRVCAYAIDTGGGTNPEIGCQMVTGR</sequence>
<evidence type="ECO:0000256" key="1">
    <source>
        <dbReference type="ARBA" id="ARBA00007553"/>
    </source>
</evidence>
<dbReference type="Proteomes" id="UP001239626">
    <property type="component" value="Unassembled WGS sequence"/>
</dbReference>
<dbReference type="Pfam" id="PF01510">
    <property type="entry name" value="Amidase_2"/>
    <property type="match status" value="1"/>
</dbReference>
<dbReference type="RefSeq" id="WP_307491200.1">
    <property type="nucleotide sequence ID" value="NZ_JAUSVB010000002.1"/>
</dbReference>
<dbReference type="InterPro" id="IPR006619">
    <property type="entry name" value="PGRP_domain_met/bac"/>
</dbReference>
<protein>
    <recommendedName>
        <fullName evidence="4">Peptidoglycan recognition protein family domain-containing protein</fullName>
    </recommendedName>
</protein>
<feature type="compositionally biased region" description="Pro residues" evidence="2">
    <location>
        <begin position="111"/>
        <end position="131"/>
    </location>
</feature>
<organism evidence="5 6">
    <name type="scientific">Cellulomonas humilata</name>
    <dbReference type="NCBI Taxonomy" id="144055"/>
    <lineage>
        <taxon>Bacteria</taxon>
        <taxon>Bacillati</taxon>
        <taxon>Actinomycetota</taxon>
        <taxon>Actinomycetes</taxon>
        <taxon>Micrococcales</taxon>
        <taxon>Cellulomonadaceae</taxon>
        <taxon>Cellulomonas</taxon>
    </lineage>
</organism>
<accession>A0ABU0EDA4</accession>
<feature type="compositionally biased region" description="Pro residues" evidence="2">
    <location>
        <begin position="139"/>
        <end position="149"/>
    </location>
</feature>
<evidence type="ECO:0000259" key="4">
    <source>
        <dbReference type="SMART" id="SM00701"/>
    </source>
</evidence>
<evidence type="ECO:0000313" key="6">
    <source>
        <dbReference type="Proteomes" id="UP001239626"/>
    </source>
</evidence>
<name>A0ABU0EDA4_9CELL</name>
<feature type="domain" description="Peptidoglycan recognition protein family" evidence="4">
    <location>
        <begin position="296"/>
        <end position="449"/>
    </location>
</feature>
<dbReference type="PANTHER" id="PTHR11022:SF41">
    <property type="entry name" value="PEPTIDOGLYCAN-RECOGNITION PROTEIN LC-RELATED"/>
    <property type="match status" value="1"/>
</dbReference>
<dbReference type="InterPro" id="IPR015510">
    <property type="entry name" value="PGRP"/>
</dbReference>
<evidence type="ECO:0000256" key="2">
    <source>
        <dbReference type="SAM" id="MobiDB-lite"/>
    </source>
</evidence>
<reference evidence="5 6" key="1">
    <citation type="submission" date="2023-07" db="EMBL/GenBank/DDBJ databases">
        <title>Sorghum-associated microbial communities from plants grown in Nebraska, USA.</title>
        <authorList>
            <person name="Schachtman D."/>
        </authorList>
    </citation>
    <scope>NUCLEOTIDE SEQUENCE [LARGE SCALE GENOMIC DNA]</scope>
    <source>
        <strain evidence="5 6">BE332</strain>
    </source>
</reference>
<gene>
    <name evidence="5" type="ORF">J2X26_001557</name>
</gene>
<dbReference type="SMART" id="SM00701">
    <property type="entry name" value="PGRP"/>
    <property type="match status" value="1"/>
</dbReference>
<comment type="caution">
    <text evidence="5">The sequence shown here is derived from an EMBL/GenBank/DDBJ whole genome shotgun (WGS) entry which is preliminary data.</text>
</comment>
<feature type="region of interest" description="Disordered" evidence="2">
    <location>
        <begin position="102"/>
        <end position="158"/>
    </location>
</feature>
<dbReference type="PANTHER" id="PTHR11022">
    <property type="entry name" value="PEPTIDOGLYCAN RECOGNITION PROTEIN"/>
    <property type="match status" value="1"/>
</dbReference>
<evidence type="ECO:0000313" key="5">
    <source>
        <dbReference type="EMBL" id="MDQ0373246.1"/>
    </source>
</evidence>
<keyword evidence="3" id="KW-0732">Signal</keyword>
<keyword evidence="6" id="KW-1185">Reference proteome</keyword>
<dbReference type="EMBL" id="JAUSVB010000002">
    <property type="protein sequence ID" value="MDQ0373246.1"/>
    <property type="molecule type" value="Genomic_DNA"/>
</dbReference>